<evidence type="ECO:0000313" key="1">
    <source>
        <dbReference type="EMBL" id="KAI8538953.1"/>
    </source>
</evidence>
<accession>A0ACC0MD19</accession>
<proteinExistence type="predicted"/>
<keyword evidence="2" id="KW-1185">Reference proteome</keyword>
<gene>
    <name evidence="1" type="ORF">RHMOL_Rhmol09G0143300</name>
</gene>
<name>A0ACC0MD19_RHOML</name>
<protein>
    <submittedName>
        <fullName evidence="1">Uncharacterized protein</fullName>
    </submittedName>
</protein>
<dbReference type="Proteomes" id="UP001062846">
    <property type="component" value="Chromosome 9"/>
</dbReference>
<sequence>MKKSNPMLETKHCFAPETAIGGLEQGNTVGEQNRPELVPKNPNNYVTVENPQEVPPTPPSTIAVLTSTTHQTLTTLLSSPPKPLDLGETQTSTSRI</sequence>
<dbReference type="EMBL" id="CM046396">
    <property type="protein sequence ID" value="KAI8538953.1"/>
    <property type="molecule type" value="Genomic_DNA"/>
</dbReference>
<reference evidence="1" key="1">
    <citation type="submission" date="2022-02" db="EMBL/GenBank/DDBJ databases">
        <title>Plant Genome Project.</title>
        <authorList>
            <person name="Zhang R.-G."/>
        </authorList>
    </citation>
    <scope>NUCLEOTIDE SEQUENCE</scope>
    <source>
        <strain evidence="1">AT1</strain>
    </source>
</reference>
<organism evidence="1 2">
    <name type="scientific">Rhododendron molle</name>
    <name type="common">Chinese azalea</name>
    <name type="synonym">Azalea mollis</name>
    <dbReference type="NCBI Taxonomy" id="49168"/>
    <lineage>
        <taxon>Eukaryota</taxon>
        <taxon>Viridiplantae</taxon>
        <taxon>Streptophyta</taxon>
        <taxon>Embryophyta</taxon>
        <taxon>Tracheophyta</taxon>
        <taxon>Spermatophyta</taxon>
        <taxon>Magnoliopsida</taxon>
        <taxon>eudicotyledons</taxon>
        <taxon>Gunneridae</taxon>
        <taxon>Pentapetalae</taxon>
        <taxon>asterids</taxon>
        <taxon>Ericales</taxon>
        <taxon>Ericaceae</taxon>
        <taxon>Ericoideae</taxon>
        <taxon>Rhodoreae</taxon>
        <taxon>Rhododendron</taxon>
    </lineage>
</organism>
<comment type="caution">
    <text evidence="1">The sequence shown here is derived from an EMBL/GenBank/DDBJ whole genome shotgun (WGS) entry which is preliminary data.</text>
</comment>
<evidence type="ECO:0000313" key="2">
    <source>
        <dbReference type="Proteomes" id="UP001062846"/>
    </source>
</evidence>